<evidence type="ECO:0000313" key="2">
    <source>
        <dbReference type="EMBL" id="GFD61547.1"/>
    </source>
</evidence>
<sequence>VSSSDDKNGEVAGSGGIWPDAGSSDGSDSDSDAGE</sequence>
<evidence type="ECO:0000256" key="1">
    <source>
        <dbReference type="SAM" id="MobiDB-lite"/>
    </source>
</evidence>
<organism evidence="2">
    <name type="scientific">Tanacetum cinerariifolium</name>
    <name type="common">Dalmatian daisy</name>
    <name type="synonym">Chrysanthemum cinerariifolium</name>
    <dbReference type="NCBI Taxonomy" id="118510"/>
    <lineage>
        <taxon>Eukaryota</taxon>
        <taxon>Viridiplantae</taxon>
        <taxon>Streptophyta</taxon>
        <taxon>Embryophyta</taxon>
        <taxon>Tracheophyta</taxon>
        <taxon>Spermatophyta</taxon>
        <taxon>Magnoliopsida</taxon>
        <taxon>eudicotyledons</taxon>
        <taxon>Gunneridae</taxon>
        <taxon>Pentapetalae</taxon>
        <taxon>asterids</taxon>
        <taxon>campanulids</taxon>
        <taxon>Asterales</taxon>
        <taxon>Asteraceae</taxon>
        <taxon>Asteroideae</taxon>
        <taxon>Anthemideae</taxon>
        <taxon>Anthemidinae</taxon>
        <taxon>Tanacetum</taxon>
    </lineage>
</organism>
<dbReference type="EMBL" id="BKCJ011894961">
    <property type="protein sequence ID" value="GFD61547.1"/>
    <property type="molecule type" value="Genomic_DNA"/>
</dbReference>
<protein>
    <submittedName>
        <fullName evidence="2">Uncharacterized protein</fullName>
    </submittedName>
</protein>
<accession>A0A699XPF0</accession>
<feature type="region of interest" description="Disordered" evidence="1">
    <location>
        <begin position="1"/>
        <end position="35"/>
    </location>
</feature>
<dbReference type="AlphaFoldDB" id="A0A699XPF0"/>
<gene>
    <name evidence="2" type="ORF">Tci_933516</name>
</gene>
<name>A0A699XPF0_TANCI</name>
<feature type="non-terminal residue" evidence="2">
    <location>
        <position position="1"/>
    </location>
</feature>
<comment type="caution">
    <text evidence="2">The sequence shown here is derived from an EMBL/GenBank/DDBJ whole genome shotgun (WGS) entry which is preliminary data.</text>
</comment>
<proteinExistence type="predicted"/>
<reference evidence="2" key="1">
    <citation type="journal article" date="2019" name="Sci. Rep.">
        <title>Draft genome of Tanacetum cinerariifolium, the natural source of mosquito coil.</title>
        <authorList>
            <person name="Yamashiro T."/>
            <person name="Shiraishi A."/>
            <person name="Satake H."/>
            <person name="Nakayama K."/>
        </authorList>
    </citation>
    <scope>NUCLEOTIDE SEQUENCE</scope>
</reference>